<dbReference type="EMBL" id="JAXIVS010000012">
    <property type="protein sequence ID" value="MDY7230919.1"/>
    <property type="molecule type" value="Genomic_DNA"/>
</dbReference>
<gene>
    <name evidence="2" type="ORF">SYV04_31305</name>
</gene>
<dbReference type="InterPro" id="IPR018683">
    <property type="entry name" value="DUF2169"/>
</dbReference>
<dbReference type="Pfam" id="PF09937">
    <property type="entry name" value="DUF2169"/>
    <property type="match status" value="1"/>
</dbReference>
<protein>
    <submittedName>
        <fullName evidence="2">DUF2169 domain-containing protein</fullName>
    </submittedName>
</protein>
<name>A0ABU5HCU1_9BACT</name>
<evidence type="ECO:0000313" key="2">
    <source>
        <dbReference type="EMBL" id="MDY7230919.1"/>
    </source>
</evidence>
<evidence type="ECO:0000259" key="1">
    <source>
        <dbReference type="Pfam" id="PF09937"/>
    </source>
</evidence>
<evidence type="ECO:0000313" key="3">
    <source>
        <dbReference type="Proteomes" id="UP001291309"/>
    </source>
</evidence>
<sequence length="318" mass="35478">MRPLLVLLVKATYTICPDGLKLAKDQAPIHIAGIPWGKPEESSYRYEPECAFIKLATDIVLVGHGWAPSQGTREIFVSLSVGPAQKSVRVVGDRTWYKRMGFMSITKPQPFERMPLIYERAFGGWDRSQNEFGQNTFEPFNPVGVGFRSSARHFEEGLHLPNLEDPHHLLEHFGQRVPPAGFGFLSPHWHPRAAFAGTYDETWDRTRKPLLPTDFDRRFFNAASPGLVAPGYLQGNEPVVITNASPRGTLAFSLPGQAAPVITVERLGVTDVKPEMRLDTVILDTDAEHVLLLWRGHLLLFESVHEVQALHITSAGVS</sequence>
<feature type="domain" description="DUF2169" evidence="1">
    <location>
        <begin position="3"/>
        <end position="295"/>
    </location>
</feature>
<proteinExistence type="predicted"/>
<keyword evidence="3" id="KW-1185">Reference proteome</keyword>
<dbReference type="RefSeq" id="WP_321549629.1">
    <property type="nucleotide sequence ID" value="NZ_JAXIVS010000012.1"/>
</dbReference>
<reference evidence="2 3" key="1">
    <citation type="submission" date="2023-12" db="EMBL/GenBank/DDBJ databases">
        <title>the genome sequence of Hyalangium sp. s54d21.</title>
        <authorList>
            <person name="Zhang X."/>
        </authorList>
    </citation>
    <scope>NUCLEOTIDE SEQUENCE [LARGE SCALE GENOMIC DNA]</scope>
    <source>
        <strain evidence="3">s54d21</strain>
    </source>
</reference>
<accession>A0ABU5HCU1</accession>
<organism evidence="2 3">
    <name type="scientific">Hyalangium rubrum</name>
    <dbReference type="NCBI Taxonomy" id="3103134"/>
    <lineage>
        <taxon>Bacteria</taxon>
        <taxon>Pseudomonadati</taxon>
        <taxon>Myxococcota</taxon>
        <taxon>Myxococcia</taxon>
        <taxon>Myxococcales</taxon>
        <taxon>Cystobacterineae</taxon>
        <taxon>Archangiaceae</taxon>
        <taxon>Hyalangium</taxon>
    </lineage>
</organism>
<dbReference type="Proteomes" id="UP001291309">
    <property type="component" value="Unassembled WGS sequence"/>
</dbReference>
<comment type="caution">
    <text evidence="2">The sequence shown here is derived from an EMBL/GenBank/DDBJ whole genome shotgun (WGS) entry which is preliminary data.</text>
</comment>